<sequence length="111" mass="12213">MAPEASLRTTWEHCPPWPEKRQRSLIHVLQQKPAHGNSAAGRFAETRKTTVLQSENQGWATKGTRCIRASLGSAFAQPRDLSSIGLHEGLPPVIESLRSLGPRMDAKIMSS</sequence>
<organism evidence="1 2">
    <name type="scientific">Venturia nashicola</name>
    <dbReference type="NCBI Taxonomy" id="86259"/>
    <lineage>
        <taxon>Eukaryota</taxon>
        <taxon>Fungi</taxon>
        <taxon>Dikarya</taxon>
        <taxon>Ascomycota</taxon>
        <taxon>Pezizomycotina</taxon>
        <taxon>Dothideomycetes</taxon>
        <taxon>Pleosporomycetidae</taxon>
        <taxon>Venturiales</taxon>
        <taxon>Venturiaceae</taxon>
        <taxon>Venturia</taxon>
    </lineage>
</organism>
<keyword evidence="2" id="KW-1185">Reference proteome</keyword>
<dbReference type="EMBL" id="SNSC02000011">
    <property type="protein sequence ID" value="TID20211.1"/>
    <property type="molecule type" value="Genomic_DNA"/>
</dbReference>
<accession>A0A4Z1NWD2</accession>
<dbReference type="Proteomes" id="UP000298493">
    <property type="component" value="Unassembled WGS sequence"/>
</dbReference>
<proteinExistence type="predicted"/>
<gene>
    <name evidence="1" type="ORF">E6O75_ATG07671</name>
</gene>
<evidence type="ECO:0000313" key="1">
    <source>
        <dbReference type="EMBL" id="TID20211.1"/>
    </source>
</evidence>
<evidence type="ECO:0000313" key="2">
    <source>
        <dbReference type="Proteomes" id="UP000298493"/>
    </source>
</evidence>
<name>A0A4Z1NWD2_9PEZI</name>
<reference evidence="1 2" key="1">
    <citation type="submission" date="2019-04" db="EMBL/GenBank/DDBJ databases">
        <title>High contiguity whole genome sequence and gene annotation resource for two Venturia nashicola isolates.</title>
        <authorList>
            <person name="Prokchorchik M."/>
            <person name="Won K."/>
            <person name="Lee Y."/>
            <person name="Choi E.D."/>
            <person name="Segonzac C."/>
            <person name="Sohn K.H."/>
        </authorList>
    </citation>
    <scope>NUCLEOTIDE SEQUENCE [LARGE SCALE GENOMIC DNA]</scope>
    <source>
        <strain evidence="1 2">PRI2</strain>
    </source>
</reference>
<protein>
    <submittedName>
        <fullName evidence="1">Uncharacterized protein</fullName>
    </submittedName>
</protein>
<dbReference type="AlphaFoldDB" id="A0A4Z1NWD2"/>
<comment type="caution">
    <text evidence="1">The sequence shown here is derived from an EMBL/GenBank/DDBJ whole genome shotgun (WGS) entry which is preliminary data.</text>
</comment>